<sequence>MRLLFRRPPIPTRHRSTLHLIHRDYSSVDKNSRSTSVYLDYLSLDIGPQLSLVGPEKVSIDSNNMVLIDTPLSPSIDTTNELSIDVPSRERYEQNRVKKLEFQSQGSEGVLRSYLQTKDSKYFASARIQSGFCALHRRSTPQARHMGSSACPDQLTIWGGRPVPTELATYVHPDQLAIWRARSFSTSSPYGELG</sequence>
<accession>A0A8S9GJF6</accession>
<comment type="caution">
    <text evidence="1">The sequence shown here is derived from an EMBL/GenBank/DDBJ whole genome shotgun (WGS) entry which is preliminary data.</text>
</comment>
<name>A0A8S9GJF6_BRACR</name>
<dbReference type="AlphaFoldDB" id="A0A8S9GJF6"/>
<protein>
    <submittedName>
        <fullName evidence="1">Uncharacterized protein</fullName>
    </submittedName>
</protein>
<dbReference type="EMBL" id="QGKY02001925">
    <property type="protein sequence ID" value="KAF2546325.1"/>
    <property type="molecule type" value="Genomic_DNA"/>
</dbReference>
<evidence type="ECO:0000313" key="1">
    <source>
        <dbReference type="EMBL" id="KAF2546325.1"/>
    </source>
</evidence>
<reference evidence="1" key="1">
    <citation type="submission" date="2019-12" db="EMBL/GenBank/DDBJ databases">
        <title>Genome sequencing and annotation of Brassica cretica.</title>
        <authorList>
            <person name="Studholme D.J."/>
            <person name="Sarris P.F."/>
        </authorList>
    </citation>
    <scope>NUCLEOTIDE SEQUENCE</scope>
    <source>
        <strain evidence="1">PFS-102/07</strain>
        <tissue evidence="1">Leaf</tissue>
    </source>
</reference>
<organism evidence="1">
    <name type="scientific">Brassica cretica</name>
    <name type="common">Mustard</name>
    <dbReference type="NCBI Taxonomy" id="69181"/>
    <lineage>
        <taxon>Eukaryota</taxon>
        <taxon>Viridiplantae</taxon>
        <taxon>Streptophyta</taxon>
        <taxon>Embryophyta</taxon>
        <taxon>Tracheophyta</taxon>
        <taxon>Spermatophyta</taxon>
        <taxon>Magnoliopsida</taxon>
        <taxon>eudicotyledons</taxon>
        <taxon>Gunneridae</taxon>
        <taxon>Pentapetalae</taxon>
        <taxon>rosids</taxon>
        <taxon>malvids</taxon>
        <taxon>Brassicales</taxon>
        <taxon>Brassicaceae</taxon>
        <taxon>Brassiceae</taxon>
        <taxon>Brassica</taxon>
    </lineage>
</organism>
<gene>
    <name evidence="1" type="ORF">F2Q70_00021722</name>
</gene>
<proteinExistence type="predicted"/>